<name>A0A644SK71_9ZZZZ</name>
<feature type="region of interest" description="Disordered" evidence="1">
    <location>
        <begin position="121"/>
        <end position="187"/>
    </location>
</feature>
<gene>
    <name evidence="4" type="ORF">SDC9_00533</name>
</gene>
<dbReference type="AlphaFoldDB" id="A0A644SK71"/>
<reference evidence="4" key="1">
    <citation type="submission" date="2019-08" db="EMBL/GenBank/DDBJ databases">
        <authorList>
            <person name="Kucharzyk K."/>
            <person name="Murdoch R.W."/>
            <person name="Higgins S."/>
            <person name="Loffler F."/>
        </authorList>
    </citation>
    <scope>NUCLEOTIDE SEQUENCE</scope>
</reference>
<feature type="compositionally biased region" description="Polar residues" evidence="1">
    <location>
        <begin position="134"/>
        <end position="144"/>
    </location>
</feature>
<evidence type="ECO:0000313" key="4">
    <source>
        <dbReference type="EMBL" id="MPL55066.1"/>
    </source>
</evidence>
<protein>
    <recommendedName>
        <fullName evidence="3">Conjugative transposon TraM C-terminal domain-containing protein</fullName>
    </recommendedName>
</protein>
<comment type="caution">
    <text evidence="4">The sequence shown here is derived from an EMBL/GenBank/DDBJ whole genome shotgun (WGS) entry which is preliminary data.</text>
</comment>
<dbReference type="EMBL" id="VSSQ01000001">
    <property type="protein sequence ID" value="MPL55066.1"/>
    <property type="molecule type" value="Genomic_DNA"/>
</dbReference>
<feature type="domain" description="Conjugative transposon TraM C-terminal" evidence="3">
    <location>
        <begin position="258"/>
        <end position="402"/>
    </location>
</feature>
<keyword evidence="2" id="KW-0472">Membrane</keyword>
<organism evidence="4">
    <name type="scientific">bioreactor metagenome</name>
    <dbReference type="NCBI Taxonomy" id="1076179"/>
    <lineage>
        <taxon>unclassified sequences</taxon>
        <taxon>metagenomes</taxon>
        <taxon>ecological metagenomes</taxon>
    </lineage>
</organism>
<evidence type="ECO:0000259" key="3">
    <source>
        <dbReference type="Pfam" id="PF12508"/>
    </source>
</evidence>
<evidence type="ECO:0000256" key="2">
    <source>
        <dbReference type="SAM" id="Phobius"/>
    </source>
</evidence>
<evidence type="ECO:0000256" key="1">
    <source>
        <dbReference type="SAM" id="MobiDB-lite"/>
    </source>
</evidence>
<feature type="compositionally biased region" description="Basic and acidic residues" evidence="1">
    <location>
        <begin position="145"/>
        <end position="166"/>
    </location>
</feature>
<dbReference type="InterPro" id="IPR055407">
    <property type="entry name" value="TraM_C"/>
</dbReference>
<proteinExistence type="predicted"/>
<accession>A0A644SK71</accession>
<dbReference type="Pfam" id="PF12508">
    <property type="entry name" value="Transposon_TraM"/>
    <property type="match status" value="1"/>
</dbReference>
<feature type="transmembrane region" description="Helical" evidence="2">
    <location>
        <begin position="26"/>
        <end position="44"/>
    </location>
</feature>
<keyword evidence="2" id="KW-1133">Transmembrane helix</keyword>
<keyword evidence="2" id="KW-0812">Transmembrane</keyword>
<sequence>MTSSTGGNLPKNQKQMKKIDFKQRKYVLPLLALPFLMLFVYVGAQFTKEDTSEKDQPKELSLSLGETQDSIMTKNDAYDAFFKKDDNRTMLEGLDKEQDSLYNYDDQLSLAQKRKIDSLKAVSSKQNQYREKGNPSSYYQPNQQNEDRDYKRSSEIIRMLNDKSYGKQENGYDSESPKAPSKNEPQDPVKYLKQQMLVMDSLEKARDPEYQSKLAAEQKLKASKDKMDEFLNSTFNVSKSGINNDFNAFYKEKENSFIKAVIDENNKGFLGSRIRFRLLEDIFVSNRKISKGSILYGQISGFSMQRVELTIVSVFTKGDIFPINLSIYDVDGMKGLYVPQSVFRDMIREMGSNSIQGTQMDMGGQGFFTSIGSKLFTSTSKSIANLIKTNKAKLKYNSYVFLIDEKQLKDSQNQQKK</sequence>